<protein>
    <submittedName>
        <fullName evidence="1">Uncharacterized protein</fullName>
    </submittedName>
</protein>
<organism evidence="1 2">
    <name type="scientific">Bacillus wiedmannii</name>
    <dbReference type="NCBI Taxonomy" id="1890302"/>
    <lineage>
        <taxon>Bacteria</taxon>
        <taxon>Bacillati</taxon>
        <taxon>Bacillota</taxon>
        <taxon>Bacilli</taxon>
        <taxon>Bacillales</taxon>
        <taxon>Bacillaceae</taxon>
        <taxon>Bacillus</taxon>
        <taxon>Bacillus cereus group</taxon>
    </lineage>
</organism>
<gene>
    <name evidence="1" type="ORF">BC05F1_01958</name>
</gene>
<evidence type="ECO:0000313" key="1">
    <source>
        <dbReference type="EMBL" id="SCC18727.1"/>
    </source>
</evidence>
<name>A0A1C4CBY4_9BACI</name>
<sequence length="9" mass="1073">MANMYSPFI</sequence>
<dbReference type="Proteomes" id="UP000196052">
    <property type="component" value="Unassembled WGS sequence"/>
</dbReference>
<proteinExistence type="predicted"/>
<dbReference type="EMBL" id="FMBE01000013">
    <property type="protein sequence ID" value="SCC18727.1"/>
    <property type="molecule type" value="Genomic_DNA"/>
</dbReference>
<evidence type="ECO:0000313" key="2">
    <source>
        <dbReference type="Proteomes" id="UP000196052"/>
    </source>
</evidence>
<accession>A0A1C4CBY4</accession>
<reference evidence="2" key="1">
    <citation type="submission" date="2016-08" db="EMBL/GenBank/DDBJ databases">
        <authorList>
            <person name="Loux V."/>
            <person name="Rue O."/>
        </authorList>
    </citation>
    <scope>NUCLEOTIDE SEQUENCE [LARGE SCALE GENOMIC DNA]</scope>
    <source>
        <strain evidence="2">INRA Bc05-F1</strain>
    </source>
</reference>